<feature type="compositionally biased region" description="Basic and acidic residues" evidence="1">
    <location>
        <begin position="245"/>
        <end position="268"/>
    </location>
</feature>
<feature type="region of interest" description="Disordered" evidence="1">
    <location>
        <begin position="550"/>
        <end position="570"/>
    </location>
</feature>
<feature type="region of interest" description="Disordered" evidence="1">
    <location>
        <begin position="222"/>
        <end position="507"/>
    </location>
</feature>
<feature type="compositionally biased region" description="Pro residues" evidence="1">
    <location>
        <begin position="323"/>
        <end position="332"/>
    </location>
</feature>
<sequence length="628" mass="67383">MIDRLLINWASICTHWGTVNQYRFFTLCELATWIFEAFALTKLVFTFERDWLLCPRPSPAISVDFRLSLFTTMSAKTQSGGGCGCFNFGKKKKAAAVEEEPACREEQVDRSAGVLCAQQAAAPPAETETETGNRSGESSKLQTPAVTTVDPSVAADTACSPDRGVTDNRHTQEEGGTREEKEHDEGEVADEAVKRGEDAAPVVSKPQGFAALLFSAFTSRSLTFEREPADPAPPAARGGEETEEKEVAETRERGLALSNEEAHGEGGKAEGAAEEAGAPPATENDQKETENDAKPETPTRQTTVMQIVSSVVESAIAAVRGRPAPPSSPNLPPEGAAPASVETEAQAEAEEGNRDAPAPVEKRAQEVQQEQKREEETRNIGGITFPVFEEAAKTQPEQIEPTTSDGLMGTSEEKEKEKEREEAVEREVAAAMLSTEEKDAQSPTTHSRAVPFPVPVPSPNNERELPLTAQTTDATAHGDHVTEESDRDAPPEDKDIAITPPKTKLAKRVSFATPVVPCREVEELEKAAEEDEVEAIANAAVRLSAEMPSEDQNAAALAEAANSSSSSSSTAFAVLRANSGTSAGGKSLASWAEVGDDFDTQSMRSFVDGADKREDIKRWQDMLDLGTL</sequence>
<organism evidence="2">
    <name type="scientific">Chromera velia CCMP2878</name>
    <dbReference type="NCBI Taxonomy" id="1169474"/>
    <lineage>
        <taxon>Eukaryota</taxon>
        <taxon>Sar</taxon>
        <taxon>Alveolata</taxon>
        <taxon>Colpodellida</taxon>
        <taxon>Chromeraceae</taxon>
        <taxon>Chromera</taxon>
    </lineage>
</organism>
<protein>
    <submittedName>
        <fullName evidence="2">Uncharacterized protein</fullName>
    </submittedName>
</protein>
<feature type="compositionally biased region" description="Low complexity" evidence="1">
    <location>
        <begin position="307"/>
        <end position="319"/>
    </location>
</feature>
<evidence type="ECO:0000256" key="1">
    <source>
        <dbReference type="SAM" id="MobiDB-lite"/>
    </source>
</evidence>
<evidence type="ECO:0000313" key="2">
    <source>
        <dbReference type="EMBL" id="CEM47135.1"/>
    </source>
</evidence>
<feature type="compositionally biased region" description="Low complexity" evidence="1">
    <location>
        <begin position="554"/>
        <end position="570"/>
    </location>
</feature>
<feature type="region of interest" description="Disordered" evidence="1">
    <location>
        <begin position="119"/>
        <end position="189"/>
    </location>
</feature>
<feature type="compositionally biased region" description="Basic and acidic residues" evidence="1">
    <location>
        <begin position="411"/>
        <end position="428"/>
    </location>
</feature>
<proteinExistence type="predicted"/>
<dbReference type="AlphaFoldDB" id="A0A0G4HRX0"/>
<gene>
    <name evidence="2" type="ORF">Cvel_8203</name>
</gene>
<feature type="compositionally biased region" description="Basic and acidic residues" evidence="1">
    <location>
        <begin position="284"/>
        <end position="297"/>
    </location>
</feature>
<dbReference type="EMBL" id="CDMZ01003653">
    <property type="protein sequence ID" value="CEM47135.1"/>
    <property type="molecule type" value="Genomic_DNA"/>
</dbReference>
<feature type="compositionally biased region" description="Polar residues" evidence="1">
    <location>
        <begin position="132"/>
        <end position="150"/>
    </location>
</feature>
<feature type="compositionally biased region" description="Basic and acidic residues" evidence="1">
    <location>
        <begin position="360"/>
        <end position="378"/>
    </location>
</feature>
<feature type="compositionally biased region" description="Polar residues" evidence="1">
    <location>
        <begin position="395"/>
        <end position="405"/>
    </location>
</feature>
<reference evidence="2" key="1">
    <citation type="submission" date="2014-11" db="EMBL/GenBank/DDBJ databases">
        <authorList>
            <person name="Otto D Thomas"/>
            <person name="Naeem Raeece"/>
        </authorList>
    </citation>
    <scope>NUCLEOTIDE SEQUENCE</scope>
</reference>
<name>A0A0G4HRX0_9ALVE</name>
<dbReference type="VEuPathDB" id="CryptoDB:Cvel_8203"/>
<accession>A0A0G4HRX0</accession>
<feature type="compositionally biased region" description="Basic and acidic residues" evidence="1">
    <location>
        <begin position="476"/>
        <end position="496"/>
    </location>
</feature>
<feature type="compositionally biased region" description="Basic and acidic residues" evidence="1">
    <location>
        <begin position="164"/>
        <end position="189"/>
    </location>
</feature>